<dbReference type="RefSeq" id="WP_212694823.1">
    <property type="nucleotide sequence ID" value="NZ_CP058649.1"/>
</dbReference>
<evidence type="ECO:0000256" key="1">
    <source>
        <dbReference type="ARBA" id="ARBA00004970"/>
    </source>
</evidence>
<evidence type="ECO:0000256" key="7">
    <source>
        <dbReference type="ARBA" id="ARBA00049158"/>
    </source>
</evidence>
<dbReference type="Proteomes" id="UP000683246">
    <property type="component" value="Chromosome"/>
</dbReference>
<evidence type="ECO:0000256" key="5">
    <source>
        <dbReference type="ARBA" id="ARBA00022801"/>
    </source>
</evidence>
<dbReference type="GO" id="GO:0000105">
    <property type="term" value="P:L-histidine biosynthetic process"/>
    <property type="evidence" value="ECO:0007669"/>
    <property type="project" value="UniProtKB-UniRule"/>
</dbReference>
<comment type="similarity">
    <text evidence="2 8">Belongs to the PHP hydrolase family. HisK subfamily.</text>
</comment>
<evidence type="ECO:0000256" key="6">
    <source>
        <dbReference type="ARBA" id="ARBA00023102"/>
    </source>
</evidence>
<evidence type="ECO:0000313" key="10">
    <source>
        <dbReference type="EMBL" id="QUI24131.1"/>
    </source>
</evidence>
<dbReference type="UniPathway" id="UPA00031">
    <property type="reaction ID" value="UER00013"/>
</dbReference>
<keyword evidence="6 8" id="KW-0368">Histidine biosynthesis</keyword>
<name>A0A8J8SI11_9FIRM</name>
<sequence length="271" mass="32236">MHIYDFHTHTSFSGDCKSPMETMIQYAIDHDFQQLCITDHYDYDYPQTELADISFELDLQQYYEGFMTCKEKYKNDIDLIFGIEVGLQRHIYDDILKNLRPYPFDFIIGSSHVVNKMDPYIGVYYEGKTKQEAYEGYLEDILYHVTYYQYYNVYGHLDYIIRYGHYEDKKMVYVEHQDLIDAILKKIIDTGHGIELNTSGYRQTFKEPHPNMDILRRYAQLGGEIITIGSDAHLPEHLGYSFNEAFHVLEHCGFKYFTVFKDMKPRFIKLP</sequence>
<evidence type="ECO:0000256" key="8">
    <source>
        <dbReference type="RuleBase" id="RU366003"/>
    </source>
</evidence>
<keyword evidence="11" id="KW-1185">Reference proteome</keyword>
<accession>A0A8J8SI11</accession>
<evidence type="ECO:0000259" key="9">
    <source>
        <dbReference type="SMART" id="SM00481"/>
    </source>
</evidence>
<dbReference type="PANTHER" id="PTHR21039">
    <property type="entry name" value="HISTIDINOL PHOSPHATASE-RELATED"/>
    <property type="match status" value="1"/>
</dbReference>
<feature type="domain" description="Polymerase/histidinol phosphatase N-terminal" evidence="9">
    <location>
        <begin position="4"/>
        <end position="89"/>
    </location>
</feature>
<organism evidence="10 11">
    <name type="scientific">Vallitalea pronyensis</name>
    <dbReference type="NCBI Taxonomy" id="1348613"/>
    <lineage>
        <taxon>Bacteria</taxon>
        <taxon>Bacillati</taxon>
        <taxon>Bacillota</taxon>
        <taxon>Clostridia</taxon>
        <taxon>Lachnospirales</taxon>
        <taxon>Vallitaleaceae</taxon>
        <taxon>Vallitalea</taxon>
    </lineage>
</organism>
<dbReference type="InterPro" id="IPR003141">
    <property type="entry name" value="Pol/His_phosphatase_N"/>
</dbReference>
<dbReference type="EMBL" id="CP058649">
    <property type="protein sequence ID" value="QUI24131.1"/>
    <property type="molecule type" value="Genomic_DNA"/>
</dbReference>
<comment type="catalytic activity">
    <reaction evidence="7 8">
        <text>L-histidinol phosphate + H2O = L-histidinol + phosphate</text>
        <dbReference type="Rhea" id="RHEA:14465"/>
        <dbReference type="ChEBI" id="CHEBI:15377"/>
        <dbReference type="ChEBI" id="CHEBI:43474"/>
        <dbReference type="ChEBI" id="CHEBI:57699"/>
        <dbReference type="ChEBI" id="CHEBI:57980"/>
        <dbReference type="EC" id="3.1.3.15"/>
    </reaction>
</comment>
<dbReference type="GO" id="GO:0005737">
    <property type="term" value="C:cytoplasm"/>
    <property type="evidence" value="ECO:0007669"/>
    <property type="project" value="TreeGrafter"/>
</dbReference>
<dbReference type="InterPro" id="IPR010140">
    <property type="entry name" value="Histidinol_P_phosphatase_HisJ"/>
</dbReference>
<dbReference type="SMART" id="SM00481">
    <property type="entry name" value="POLIIIAc"/>
    <property type="match status" value="1"/>
</dbReference>
<evidence type="ECO:0000256" key="4">
    <source>
        <dbReference type="ARBA" id="ARBA00022605"/>
    </source>
</evidence>
<evidence type="ECO:0000256" key="2">
    <source>
        <dbReference type="ARBA" id="ARBA00009152"/>
    </source>
</evidence>
<dbReference type="InterPro" id="IPR016195">
    <property type="entry name" value="Pol/histidinol_Pase-like"/>
</dbReference>
<evidence type="ECO:0000313" key="11">
    <source>
        <dbReference type="Proteomes" id="UP000683246"/>
    </source>
</evidence>
<dbReference type="SUPFAM" id="SSF89550">
    <property type="entry name" value="PHP domain-like"/>
    <property type="match status" value="1"/>
</dbReference>
<comment type="pathway">
    <text evidence="1 8">Amino-acid biosynthesis; L-histidine biosynthesis; L-histidine from 5-phospho-alpha-D-ribose 1-diphosphate: step 8/9.</text>
</comment>
<proteinExistence type="inferred from homology"/>
<dbReference type="NCBIfam" id="TIGR01856">
    <property type="entry name" value="hisJ_fam"/>
    <property type="match status" value="1"/>
</dbReference>
<reference evidence="10" key="1">
    <citation type="submission" date="2020-07" db="EMBL/GenBank/DDBJ databases">
        <title>Vallitalea pronyensis genome.</title>
        <authorList>
            <person name="Postec A."/>
        </authorList>
    </citation>
    <scope>NUCLEOTIDE SEQUENCE</scope>
    <source>
        <strain evidence="10">FatNI3</strain>
    </source>
</reference>
<keyword evidence="4 8" id="KW-0028">Amino-acid biosynthesis</keyword>
<protein>
    <recommendedName>
        <fullName evidence="3 8">Histidinol-phosphatase</fullName>
        <shortName evidence="8">HolPase</shortName>
        <ecNumber evidence="3 8">3.1.3.15</ecNumber>
    </recommendedName>
</protein>
<dbReference type="Gene3D" id="3.20.20.140">
    <property type="entry name" value="Metal-dependent hydrolases"/>
    <property type="match status" value="1"/>
</dbReference>
<dbReference type="AlphaFoldDB" id="A0A8J8SI11"/>
<dbReference type="Pfam" id="PF02811">
    <property type="entry name" value="PHP"/>
    <property type="match status" value="1"/>
</dbReference>
<dbReference type="KEGG" id="vpy:HZI73_18350"/>
<keyword evidence="5 8" id="KW-0378">Hydrolase</keyword>
<evidence type="ECO:0000256" key="3">
    <source>
        <dbReference type="ARBA" id="ARBA00013085"/>
    </source>
</evidence>
<dbReference type="PANTHER" id="PTHR21039:SF0">
    <property type="entry name" value="HISTIDINOL-PHOSPHATASE"/>
    <property type="match status" value="1"/>
</dbReference>
<dbReference type="EC" id="3.1.3.15" evidence="3 8"/>
<dbReference type="GO" id="GO:0004401">
    <property type="term" value="F:histidinol-phosphatase activity"/>
    <property type="evidence" value="ECO:0007669"/>
    <property type="project" value="UniProtKB-UniRule"/>
</dbReference>
<gene>
    <name evidence="10" type="ORF">HZI73_18350</name>
</gene>
<dbReference type="InterPro" id="IPR004013">
    <property type="entry name" value="PHP_dom"/>
</dbReference>